<dbReference type="Gene3D" id="1.25.10.10">
    <property type="entry name" value="Leucine-rich Repeat Variant"/>
    <property type="match status" value="1"/>
</dbReference>
<proteinExistence type="predicted"/>
<keyword evidence="1" id="KW-1133">Transmembrane helix</keyword>
<comment type="caution">
    <text evidence="2">The sequence shown here is derived from an EMBL/GenBank/DDBJ whole genome shotgun (WGS) entry which is preliminary data.</text>
</comment>
<organism evidence="2 3">
    <name type="scientific">Caryophanon latum</name>
    <dbReference type="NCBI Taxonomy" id="33977"/>
    <lineage>
        <taxon>Bacteria</taxon>
        <taxon>Bacillati</taxon>
        <taxon>Bacillota</taxon>
        <taxon>Bacilli</taxon>
        <taxon>Bacillales</taxon>
        <taxon>Caryophanaceae</taxon>
        <taxon>Caryophanon</taxon>
    </lineage>
</organism>
<evidence type="ECO:0000313" key="3">
    <source>
        <dbReference type="Proteomes" id="UP000093482"/>
    </source>
</evidence>
<keyword evidence="1" id="KW-0472">Membrane</keyword>
<name>A0A1C0YAJ7_9BACL</name>
<evidence type="ECO:0000256" key="1">
    <source>
        <dbReference type="SAM" id="Phobius"/>
    </source>
</evidence>
<dbReference type="Proteomes" id="UP000093482">
    <property type="component" value="Unassembled WGS sequence"/>
</dbReference>
<keyword evidence="1" id="KW-0812">Transmembrane</keyword>
<dbReference type="SUPFAM" id="SSF48371">
    <property type="entry name" value="ARM repeat"/>
    <property type="match status" value="1"/>
</dbReference>
<dbReference type="RefSeq" id="WP_066466597.1">
    <property type="nucleotide sequence ID" value="NZ_MATO01000084.1"/>
</dbReference>
<protein>
    <recommendedName>
        <fullName evidence="4">HEAT repeat domain-containing protein</fullName>
    </recommendedName>
</protein>
<dbReference type="OrthoDB" id="2112914at2"/>
<keyword evidence="3" id="KW-1185">Reference proteome</keyword>
<sequence length="346" mass="40481">MTLSPTVLLLIIACIAALLVMLIVYIAYKRFTQQRLFAARDAYMERYESLWYRYLVENEPFDDAIVPKTKGAFLAVEQLLLAYVDNVADAQIQQKISDFAQRYLSNYYRHMLAQHKWSRRMNALYRIHDFQLHSLLAPCIALYDKKATTREERYVLMAIFAKYARETFEQHLFTKCYAFSEFEYRRIYVTLPKAQLLDLVTNIERLPTASAQYALIDTLGAMKDLQYVEQLTLLLGADDAELRIRVLKNLHALSWIDDVTLYEPFVQSVIWEERLMVAKILQHVPLAYSEGMLSVLLEDENWWVRQQAAETMMRDPNVLKRNMETTTDRFAKDIAQQVLTKAGIVT</sequence>
<dbReference type="InterPro" id="IPR016024">
    <property type="entry name" value="ARM-type_fold"/>
</dbReference>
<evidence type="ECO:0008006" key="4">
    <source>
        <dbReference type="Google" id="ProtNLM"/>
    </source>
</evidence>
<reference evidence="2 3" key="1">
    <citation type="submission" date="2016-07" db="EMBL/GenBank/DDBJ databases">
        <title>Caryophanon latum genome sequencing.</title>
        <authorList>
            <person name="Verma A."/>
            <person name="Pal Y."/>
            <person name="Krishnamurthi S."/>
        </authorList>
    </citation>
    <scope>NUCLEOTIDE SEQUENCE [LARGE SCALE GENOMIC DNA]</scope>
    <source>
        <strain evidence="2 3">DSM 14151</strain>
    </source>
</reference>
<evidence type="ECO:0000313" key="2">
    <source>
        <dbReference type="EMBL" id="OCS84198.1"/>
    </source>
</evidence>
<dbReference type="InterPro" id="IPR011989">
    <property type="entry name" value="ARM-like"/>
</dbReference>
<dbReference type="EMBL" id="MATO01000084">
    <property type="protein sequence ID" value="OCS84198.1"/>
    <property type="molecule type" value="Genomic_DNA"/>
</dbReference>
<accession>A0A1C0YAJ7</accession>
<dbReference type="AlphaFoldDB" id="A0A1C0YAJ7"/>
<gene>
    <name evidence="2" type="ORF">A6K76_16110</name>
</gene>
<feature type="transmembrane region" description="Helical" evidence="1">
    <location>
        <begin position="6"/>
        <end position="28"/>
    </location>
</feature>